<keyword evidence="5" id="KW-0521">NADP</keyword>
<comment type="pathway">
    <text evidence="1">Cofactor biosynthesis; tetrahydrofolate biosynthesis; 5,6,7,8-tetrahydrofolate from 7,8-dihydrofolate: step 1/1.</text>
</comment>
<comment type="similarity">
    <text evidence="2 8">Belongs to the dihydrofolate reductase family.</text>
</comment>
<dbReference type="GO" id="GO:0046654">
    <property type="term" value="P:tetrahydrofolate biosynthetic process"/>
    <property type="evidence" value="ECO:0007669"/>
    <property type="project" value="UniProtKB-UniPathway"/>
</dbReference>
<dbReference type="PRINTS" id="PR00070">
    <property type="entry name" value="DHFR"/>
</dbReference>
<dbReference type="PANTHER" id="PTHR48069">
    <property type="entry name" value="DIHYDROFOLATE REDUCTASE"/>
    <property type="match status" value="1"/>
</dbReference>
<feature type="compositionally biased region" description="Low complexity" evidence="9">
    <location>
        <begin position="1"/>
        <end position="24"/>
    </location>
</feature>
<keyword evidence="4" id="KW-0554">One-carbon metabolism</keyword>
<comment type="caution">
    <text evidence="11">The sequence shown here is derived from an EMBL/GenBank/DDBJ whole genome shotgun (WGS) entry which is preliminary data.</text>
</comment>
<protein>
    <recommendedName>
        <fullName evidence="3">dihydrofolate reductase</fullName>
        <ecNumber evidence="3">1.5.1.3</ecNumber>
    </recommendedName>
</protein>
<keyword evidence="6" id="KW-0560">Oxidoreductase</keyword>
<dbReference type="GO" id="GO:0006730">
    <property type="term" value="P:one-carbon metabolic process"/>
    <property type="evidence" value="ECO:0007669"/>
    <property type="project" value="UniProtKB-KW"/>
</dbReference>
<proteinExistence type="inferred from homology"/>
<name>A0A2G1W348_9BACT</name>
<dbReference type="GO" id="GO:0046452">
    <property type="term" value="P:dihydrofolate metabolic process"/>
    <property type="evidence" value="ECO:0007669"/>
    <property type="project" value="TreeGrafter"/>
</dbReference>
<dbReference type="GO" id="GO:0046655">
    <property type="term" value="P:folic acid metabolic process"/>
    <property type="evidence" value="ECO:0007669"/>
    <property type="project" value="TreeGrafter"/>
</dbReference>
<dbReference type="GO" id="GO:0050661">
    <property type="term" value="F:NADP binding"/>
    <property type="evidence" value="ECO:0007669"/>
    <property type="project" value="InterPro"/>
</dbReference>
<evidence type="ECO:0000256" key="4">
    <source>
        <dbReference type="ARBA" id="ARBA00022563"/>
    </source>
</evidence>
<dbReference type="Gene3D" id="3.40.430.10">
    <property type="entry name" value="Dihydrofolate Reductase, subunit A"/>
    <property type="match status" value="1"/>
</dbReference>
<evidence type="ECO:0000256" key="3">
    <source>
        <dbReference type="ARBA" id="ARBA00012856"/>
    </source>
</evidence>
<dbReference type="PROSITE" id="PS00075">
    <property type="entry name" value="DHFR_1"/>
    <property type="match status" value="1"/>
</dbReference>
<evidence type="ECO:0000256" key="8">
    <source>
        <dbReference type="RuleBase" id="RU004474"/>
    </source>
</evidence>
<accession>A0A2G1W348</accession>
<evidence type="ECO:0000256" key="7">
    <source>
        <dbReference type="ARBA" id="ARBA00025067"/>
    </source>
</evidence>
<dbReference type="InterPro" id="IPR017925">
    <property type="entry name" value="DHFR_CS"/>
</dbReference>
<dbReference type="InterPro" id="IPR012259">
    <property type="entry name" value="DHFR"/>
</dbReference>
<dbReference type="AlphaFoldDB" id="A0A2G1W348"/>
<evidence type="ECO:0000259" key="10">
    <source>
        <dbReference type="PROSITE" id="PS51330"/>
    </source>
</evidence>
<evidence type="ECO:0000256" key="1">
    <source>
        <dbReference type="ARBA" id="ARBA00004903"/>
    </source>
</evidence>
<dbReference type="InterPro" id="IPR001796">
    <property type="entry name" value="DHFR_dom"/>
</dbReference>
<gene>
    <name evidence="11" type="ORF">CEE69_20545</name>
</gene>
<organism evidence="11 12">
    <name type="scientific">Rhodopirellula bahusiensis</name>
    <dbReference type="NCBI Taxonomy" id="2014065"/>
    <lineage>
        <taxon>Bacteria</taxon>
        <taxon>Pseudomonadati</taxon>
        <taxon>Planctomycetota</taxon>
        <taxon>Planctomycetia</taxon>
        <taxon>Pirellulales</taxon>
        <taxon>Pirellulaceae</taxon>
        <taxon>Rhodopirellula</taxon>
    </lineage>
</organism>
<dbReference type="PROSITE" id="PS51330">
    <property type="entry name" value="DHFR_2"/>
    <property type="match status" value="1"/>
</dbReference>
<dbReference type="PANTHER" id="PTHR48069:SF3">
    <property type="entry name" value="DIHYDROFOLATE REDUCTASE"/>
    <property type="match status" value="1"/>
</dbReference>
<dbReference type="EMBL" id="NIZW01000017">
    <property type="protein sequence ID" value="PHQ33415.1"/>
    <property type="molecule type" value="Genomic_DNA"/>
</dbReference>
<dbReference type="Pfam" id="PF00186">
    <property type="entry name" value="DHFR_1"/>
    <property type="match status" value="1"/>
</dbReference>
<evidence type="ECO:0000256" key="5">
    <source>
        <dbReference type="ARBA" id="ARBA00022857"/>
    </source>
</evidence>
<dbReference type="InterPro" id="IPR024072">
    <property type="entry name" value="DHFR-like_dom_sf"/>
</dbReference>
<feature type="domain" description="DHFR" evidence="10">
    <location>
        <begin position="60"/>
        <end position="216"/>
    </location>
</feature>
<evidence type="ECO:0000256" key="2">
    <source>
        <dbReference type="ARBA" id="ARBA00009539"/>
    </source>
</evidence>
<evidence type="ECO:0000256" key="9">
    <source>
        <dbReference type="SAM" id="MobiDB-lite"/>
    </source>
</evidence>
<evidence type="ECO:0000313" key="11">
    <source>
        <dbReference type="EMBL" id="PHQ33415.1"/>
    </source>
</evidence>
<evidence type="ECO:0000313" key="12">
    <source>
        <dbReference type="Proteomes" id="UP000225740"/>
    </source>
</evidence>
<reference evidence="11 12" key="1">
    <citation type="submission" date="2017-06" db="EMBL/GenBank/DDBJ databases">
        <title>Description of Rhodopirellula bahusiensis sp. nov.</title>
        <authorList>
            <person name="Kizina J."/>
            <person name="Harder J."/>
        </authorList>
    </citation>
    <scope>NUCLEOTIDE SEQUENCE [LARGE SCALE GENOMIC DNA]</scope>
    <source>
        <strain evidence="11 12">SWK21</strain>
    </source>
</reference>
<feature type="region of interest" description="Disordered" evidence="9">
    <location>
        <begin position="1"/>
        <end position="42"/>
    </location>
</feature>
<keyword evidence="12" id="KW-1185">Reference proteome</keyword>
<dbReference type="GO" id="GO:0004146">
    <property type="term" value="F:dihydrofolate reductase activity"/>
    <property type="evidence" value="ECO:0007669"/>
    <property type="project" value="UniProtKB-EC"/>
</dbReference>
<dbReference type="Proteomes" id="UP000225740">
    <property type="component" value="Unassembled WGS sequence"/>
</dbReference>
<dbReference type="EC" id="1.5.1.3" evidence="3"/>
<dbReference type="GO" id="GO:0005829">
    <property type="term" value="C:cytosol"/>
    <property type="evidence" value="ECO:0007669"/>
    <property type="project" value="TreeGrafter"/>
</dbReference>
<comment type="function">
    <text evidence="7">Key enzyme in folate metabolism. Catalyzes an essential reaction for de novo glycine and purine synthesis, and for DNA precursor synthesis.</text>
</comment>
<dbReference type="UniPathway" id="UPA00077">
    <property type="reaction ID" value="UER00158"/>
</dbReference>
<evidence type="ECO:0000256" key="6">
    <source>
        <dbReference type="ARBA" id="ARBA00023002"/>
    </source>
</evidence>
<dbReference type="CDD" id="cd00209">
    <property type="entry name" value="DHFR"/>
    <property type="match status" value="1"/>
</dbReference>
<dbReference type="RefSeq" id="WP_099262523.1">
    <property type="nucleotide sequence ID" value="NZ_JBDUYK010000046.1"/>
</dbReference>
<dbReference type="OrthoDB" id="9804315at2"/>
<dbReference type="GeneID" id="90610390"/>
<sequence>MSEVSSRPDSSLPDSSDQPLGPDSASQVGETNPPGDSPSDIARSLRSRDLLPADHGVGCSITAVVAATPEGVIGNEQDMPWRLSSDLRRFKQATMGGALIMGRKTFESIGRVLPGRQTIVLTRQGHWQFPGTQTASGKCEAIALAAERRIFVVGGGQIYQQWFPLCTELWWTRVWANVSGDTRVDLPLDEFELVSQTSLPVTAKDDYPTDWLRMRRRIPSPNRPK</sequence>
<dbReference type="SUPFAM" id="SSF53597">
    <property type="entry name" value="Dihydrofolate reductase-like"/>
    <property type="match status" value="1"/>
</dbReference>